<accession>A0ABW7NXA6</accession>
<dbReference type="InterPro" id="IPR010321">
    <property type="entry name" value="DUF922"/>
</dbReference>
<name>A0ABW7NXA6_9GAMM</name>
<dbReference type="EMBL" id="JBGFTR010000001">
    <property type="protein sequence ID" value="MFH7563793.1"/>
    <property type="molecule type" value="Genomic_DNA"/>
</dbReference>
<keyword evidence="2" id="KW-1185">Reference proteome</keyword>
<evidence type="ECO:0000313" key="2">
    <source>
        <dbReference type="Proteomes" id="UP001610706"/>
    </source>
</evidence>
<gene>
    <name evidence="1" type="ORF">AB9R89_00415</name>
</gene>
<proteinExistence type="predicted"/>
<protein>
    <submittedName>
        <fullName evidence="1">DUF922 domain-containing protein</fullName>
    </submittedName>
</protein>
<reference evidence="1 2" key="1">
    <citation type="submission" date="2024-08" db="EMBL/GenBank/DDBJ databases">
        <title>Oceanimonas smirnovii Genome sequencing and assembly.</title>
        <authorList>
            <person name="Tang B."/>
        </authorList>
    </citation>
    <scope>NUCLEOTIDE SEQUENCE [LARGE SCALE GENOMIC DNA]</scope>
    <source>
        <strain evidence="1 2">OS2020-119</strain>
    </source>
</reference>
<organism evidence="1 2">
    <name type="scientific">Oceanimonas smirnovii</name>
    <dbReference type="NCBI Taxonomy" id="264574"/>
    <lineage>
        <taxon>Bacteria</taxon>
        <taxon>Pseudomonadati</taxon>
        <taxon>Pseudomonadota</taxon>
        <taxon>Gammaproteobacteria</taxon>
        <taxon>Aeromonadales</taxon>
        <taxon>Aeromonadaceae</taxon>
        <taxon>Oceanimonas</taxon>
    </lineage>
</organism>
<dbReference type="RefSeq" id="WP_245541406.1">
    <property type="nucleotide sequence ID" value="NZ_CP166302.1"/>
</dbReference>
<evidence type="ECO:0000313" key="1">
    <source>
        <dbReference type="EMBL" id="MFH7563793.1"/>
    </source>
</evidence>
<dbReference type="Proteomes" id="UP001610706">
    <property type="component" value="Unassembled WGS sequence"/>
</dbReference>
<sequence>MIFVLRHSGVCVVKVIFVALLTMLALPVSAAMELKARQTVDVYGSAALQPSLADVDYRMSWQLSGEQLEQGCVPSQVLVSLTATVTEPLEWPQTPEWQNYRLALTAYERLVRERALLAAEWLERSLFDIAPQVSCTQLHRVADNVGYHQLGIAQGLLQEFQRQHDFGRQLGLIRPAQ</sequence>
<comment type="caution">
    <text evidence="1">The sequence shown here is derived from an EMBL/GenBank/DDBJ whole genome shotgun (WGS) entry which is preliminary data.</text>
</comment>
<dbReference type="Pfam" id="PF06037">
    <property type="entry name" value="DUF922"/>
    <property type="match status" value="1"/>
</dbReference>